<dbReference type="PANTHER" id="PTHR12840">
    <property type="entry name" value="NADH-UBIQUINONE OXIDOREDUCTASE ASHI SUBUNIT"/>
    <property type="match status" value="1"/>
</dbReference>
<dbReference type="Proteomes" id="UP000054565">
    <property type="component" value="Unassembled WGS sequence"/>
</dbReference>
<evidence type="ECO:0000313" key="3">
    <source>
        <dbReference type="Proteomes" id="UP000054565"/>
    </source>
</evidence>
<organism evidence="2 3">
    <name type="scientific">Coccidioides immitis RMSCC 2394</name>
    <dbReference type="NCBI Taxonomy" id="404692"/>
    <lineage>
        <taxon>Eukaryota</taxon>
        <taxon>Fungi</taxon>
        <taxon>Dikarya</taxon>
        <taxon>Ascomycota</taxon>
        <taxon>Pezizomycotina</taxon>
        <taxon>Eurotiomycetes</taxon>
        <taxon>Eurotiomycetidae</taxon>
        <taxon>Onygenales</taxon>
        <taxon>Onygenaceae</taxon>
        <taxon>Coccidioides</taxon>
    </lineage>
</organism>
<dbReference type="OrthoDB" id="2014058at2759"/>
<sequence>MPPRLRLKIPEWLVLNGQFSVVFSELTSSVLQNGGYPNPPAQRRQFRDPYGGWWDPQDRRNFGEPVHEDNDILGTFTTESYTHFKAPKAFFLMGCAITTVFAFSGLVSLFYPDKPSVPRTFEDGLEKELGGANAVRRAGSFLIAASIHLDKNLFLNMTQNSSDLTVHPDQIHQIKSAHFVALRIRKGPQCHIIYTYTP</sequence>
<accession>A0A0J6YEN6</accession>
<name>A0A0J6YEN6_COCIT</name>
<proteinExistence type="predicted"/>
<feature type="transmembrane region" description="Helical" evidence="1">
    <location>
        <begin position="89"/>
        <end position="111"/>
    </location>
</feature>
<dbReference type="STRING" id="404692.A0A0J6YEN6"/>
<dbReference type="PANTHER" id="PTHR12840:SF1">
    <property type="entry name" value="NADH DEHYDROGENASE [UBIQUINONE] 1 BETA SUBCOMPLEX SUBUNIT 8, MITOCHONDRIAL"/>
    <property type="match status" value="1"/>
</dbReference>
<dbReference type="AlphaFoldDB" id="A0A0J6YEN6"/>
<keyword evidence="2" id="KW-0830">Ubiquinone</keyword>
<keyword evidence="1" id="KW-1133">Transmembrane helix</keyword>
<dbReference type="EMBL" id="DS028096">
    <property type="protein sequence ID" value="KMP06115.1"/>
    <property type="molecule type" value="Genomic_DNA"/>
</dbReference>
<gene>
    <name evidence="2" type="ORF">CIRG_05796</name>
</gene>
<evidence type="ECO:0000313" key="2">
    <source>
        <dbReference type="EMBL" id="KMP06115.1"/>
    </source>
</evidence>
<protein>
    <submittedName>
        <fullName evidence="2">NADH:ubiquinone oxidoreductase 20.1kD subunit</fullName>
    </submittedName>
</protein>
<evidence type="ECO:0000256" key="1">
    <source>
        <dbReference type="SAM" id="Phobius"/>
    </source>
</evidence>
<keyword evidence="1" id="KW-0812">Transmembrane</keyword>
<keyword evidence="1" id="KW-0472">Membrane</keyword>
<dbReference type="InterPro" id="IPR008699">
    <property type="entry name" value="NDUFB8"/>
</dbReference>
<dbReference type="Pfam" id="PF05821">
    <property type="entry name" value="NDUF_B8"/>
    <property type="match status" value="1"/>
</dbReference>
<dbReference type="GO" id="GO:0005739">
    <property type="term" value="C:mitochondrion"/>
    <property type="evidence" value="ECO:0007669"/>
    <property type="project" value="InterPro"/>
</dbReference>
<reference evidence="3" key="1">
    <citation type="journal article" date="2010" name="Genome Res.">
        <title>Population genomic sequencing of Coccidioides fungi reveals recent hybridization and transposon control.</title>
        <authorList>
            <person name="Neafsey D.E."/>
            <person name="Barker B.M."/>
            <person name="Sharpton T.J."/>
            <person name="Stajich J.E."/>
            <person name="Park D.J."/>
            <person name="Whiston E."/>
            <person name="Hung C.-Y."/>
            <person name="McMahan C."/>
            <person name="White J."/>
            <person name="Sykes S."/>
            <person name="Heiman D."/>
            <person name="Young S."/>
            <person name="Zeng Q."/>
            <person name="Abouelleil A."/>
            <person name="Aftuck L."/>
            <person name="Bessette D."/>
            <person name="Brown A."/>
            <person name="FitzGerald M."/>
            <person name="Lui A."/>
            <person name="Macdonald J.P."/>
            <person name="Priest M."/>
            <person name="Orbach M.J."/>
            <person name="Galgiani J.N."/>
            <person name="Kirkland T.N."/>
            <person name="Cole G.T."/>
            <person name="Birren B.W."/>
            <person name="Henn M.R."/>
            <person name="Taylor J.W."/>
            <person name="Rounsley S.D."/>
        </authorList>
    </citation>
    <scope>NUCLEOTIDE SEQUENCE [LARGE SCALE GENOMIC DNA]</scope>
    <source>
        <strain evidence="3">RMSCC 2394</strain>
    </source>
</reference>